<gene>
    <name evidence="2" type="ORF">K437DRAFT_259311</name>
</gene>
<keyword evidence="1" id="KW-1133">Transmembrane helix</keyword>
<evidence type="ECO:0000256" key="1">
    <source>
        <dbReference type="SAM" id="Phobius"/>
    </source>
</evidence>
<accession>A0A066VJ00</accession>
<dbReference type="AlphaFoldDB" id="A0A066VJ00"/>
<proteinExistence type="predicted"/>
<comment type="caution">
    <text evidence="2">The sequence shown here is derived from an EMBL/GenBank/DDBJ whole genome shotgun (WGS) entry which is preliminary data.</text>
</comment>
<dbReference type="InParanoid" id="A0A066VJ00"/>
<sequence length="87" mass="9678">MYATPRRSHGSDGKGEDPMFKDLVEYLKAVEPIFQRIPNLGYFSCVTALAFVALAAIISTFGNGCDVMLQPRTHELEIGPNYRDVAR</sequence>
<evidence type="ECO:0000313" key="3">
    <source>
        <dbReference type="Proteomes" id="UP000027361"/>
    </source>
</evidence>
<dbReference type="RefSeq" id="XP_013240807.1">
    <property type="nucleotide sequence ID" value="XM_013385353.1"/>
</dbReference>
<keyword evidence="1" id="KW-0472">Membrane</keyword>
<dbReference type="HOGENOM" id="CLU_2484899_0_0_1"/>
<dbReference type="GeneID" id="25265228"/>
<name>A0A066VJ00_TILAU</name>
<organism evidence="2 3">
    <name type="scientific">Tilletiaria anomala (strain ATCC 24038 / CBS 436.72 / UBC 951)</name>
    <dbReference type="NCBI Taxonomy" id="1037660"/>
    <lineage>
        <taxon>Eukaryota</taxon>
        <taxon>Fungi</taxon>
        <taxon>Dikarya</taxon>
        <taxon>Basidiomycota</taxon>
        <taxon>Ustilaginomycotina</taxon>
        <taxon>Exobasidiomycetes</taxon>
        <taxon>Georgefischeriales</taxon>
        <taxon>Tilletiariaceae</taxon>
        <taxon>Tilletiaria</taxon>
    </lineage>
</organism>
<keyword evidence="3" id="KW-1185">Reference proteome</keyword>
<dbReference type="EMBL" id="JMSN01000114">
    <property type="protein sequence ID" value="KDN38704.1"/>
    <property type="molecule type" value="Genomic_DNA"/>
</dbReference>
<keyword evidence="1" id="KW-0812">Transmembrane</keyword>
<dbReference type="Proteomes" id="UP000027361">
    <property type="component" value="Unassembled WGS sequence"/>
</dbReference>
<protein>
    <submittedName>
        <fullName evidence="2">Uncharacterized protein</fullName>
    </submittedName>
</protein>
<feature type="transmembrane region" description="Helical" evidence="1">
    <location>
        <begin position="40"/>
        <end position="62"/>
    </location>
</feature>
<evidence type="ECO:0000313" key="2">
    <source>
        <dbReference type="EMBL" id="KDN38704.1"/>
    </source>
</evidence>
<reference evidence="2 3" key="1">
    <citation type="submission" date="2014-05" db="EMBL/GenBank/DDBJ databases">
        <title>Draft genome sequence of a rare smut relative, Tilletiaria anomala UBC 951.</title>
        <authorList>
            <consortium name="DOE Joint Genome Institute"/>
            <person name="Toome M."/>
            <person name="Kuo A."/>
            <person name="Henrissat B."/>
            <person name="Lipzen A."/>
            <person name="Tritt A."/>
            <person name="Yoshinaga Y."/>
            <person name="Zane M."/>
            <person name="Barry K."/>
            <person name="Grigoriev I.V."/>
            <person name="Spatafora J.W."/>
            <person name="Aimea M.C."/>
        </authorList>
    </citation>
    <scope>NUCLEOTIDE SEQUENCE [LARGE SCALE GENOMIC DNA]</scope>
    <source>
        <strain evidence="2 3">UBC 951</strain>
    </source>
</reference>